<dbReference type="Proteomes" id="UP000676325">
    <property type="component" value="Unassembled WGS sequence"/>
</dbReference>
<protein>
    <submittedName>
        <fullName evidence="2">Tetratricopeptide repeat protein</fullName>
    </submittedName>
</protein>
<dbReference type="Gene3D" id="1.25.40.10">
    <property type="entry name" value="Tetratricopeptide repeat domain"/>
    <property type="match status" value="1"/>
</dbReference>
<dbReference type="SUPFAM" id="SSF48452">
    <property type="entry name" value="TPR-like"/>
    <property type="match status" value="1"/>
</dbReference>
<evidence type="ECO:0000313" key="2">
    <source>
        <dbReference type="EMBL" id="MBR7828654.1"/>
    </source>
</evidence>
<dbReference type="InterPro" id="IPR019734">
    <property type="entry name" value="TPR_rpt"/>
</dbReference>
<dbReference type="SMART" id="SM00028">
    <property type="entry name" value="TPR"/>
    <property type="match status" value="3"/>
</dbReference>
<evidence type="ECO:0000313" key="3">
    <source>
        <dbReference type="Proteomes" id="UP000676325"/>
    </source>
</evidence>
<sequence length="174" mass="18996">MRAVPGDRSRESPPRPDADGRHGNLDDPDIYRELGDRFGEANSLTYLADVRAATGDGPGALRDVDRAVEVFRDLGSRSNKAWALGHQAAILAHTGDHARALPLFRRALSMAREVTQPDDEALALGGIGECLVLEGKAGDAVRHLDDALEIFRRLGMRREIERVTRRLAGLRPSA</sequence>
<dbReference type="RefSeq" id="WP_212519818.1">
    <property type="nucleotide sequence ID" value="NZ_JAGSOH010000062.1"/>
</dbReference>
<organism evidence="2 3">
    <name type="scientific">Actinospica acidithermotolerans</name>
    <dbReference type="NCBI Taxonomy" id="2828514"/>
    <lineage>
        <taxon>Bacteria</taxon>
        <taxon>Bacillati</taxon>
        <taxon>Actinomycetota</taxon>
        <taxon>Actinomycetes</taxon>
        <taxon>Catenulisporales</taxon>
        <taxon>Actinospicaceae</taxon>
        <taxon>Actinospica</taxon>
    </lineage>
</organism>
<evidence type="ECO:0000256" key="1">
    <source>
        <dbReference type="SAM" id="MobiDB-lite"/>
    </source>
</evidence>
<comment type="caution">
    <text evidence="2">The sequence shown here is derived from an EMBL/GenBank/DDBJ whole genome shotgun (WGS) entry which is preliminary data.</text>
</comment>
<name>A0A941EGG5_9ACTN</name>
<feature type="region of interest" description="Disordered" evidence="1">
    <location>
        <begin position="1"/>
        <end position="28"/>
    </location>
</feature>
<accession>A0A941EGG5</accession>
<gene>
    <name evidence="2" type="ORF">KDK95_20260</name>
</gene>
<dbReference type="InterPro" id="IPR011990">
    <property type="entry name" value="TPR-like_helical_dom_sf"/>
</dbReference>
<dbReference type="Pfam" id="PF13424">
    <property type="entry name" value="TPR_12"/>
    <property type="match status" value="1"/>
</dbReference>
<dbReference type="AlphaFoldDB" id="A0A941EGG5"/>
<keyword evidence="3" id="KW-1185">Reference proteome</keyword>
<reference evidence="2" key="1">
    <citation type="submission" date="2021-04" db="EMBL/GenBank/DDBJ databases">
        <title>Genome based classification of Actinospica acidithermotolerans sp. nov., an actinobacterium isolated from an Indonesian hot spring.</title>
        <authorList>
            <person name="Kusuma A.B."/>
            <person name="Putra K.E."/>
            <person name="Nafisah S."/>
            <person name="Loh J."/>
            <person name="Nouioui I."/>
            <person name="Goodfellow M."/>
        </authorList>
    </citation>
    <scope>NUCLEOTIDE SEQUENCE</scope>
    <source>
        <strain evidence="2">MGRD01-02</strain>
    </source>
</reference>
<proteinExistence type="predicted"/>
<dbReference type="EMBL" id="JAGSOH010000062">
    <property type="protein sequence ID" value="MBR7828654.1"/>
    <property type="molecule type" value="Genomic_DNA"/>
</dbReference>